<sequence>GDRQGAGSMRALYMSKESKSWKPIVLGGLAVLFVIAVYTAYYVFLYSGYETSIDIGGNLTGVRSGVFGDAFGVLNALFSGLAFSGVLITLLLQRKDLADSQLQNAKQQTESQFYSMLTLQQQVIQGFDLHVKNRDRQYTIEGRDCFRDWHKKLCREYIANYEEGRSEGLRAVMAYEVVLQSHQGDLGLYFRSLYSVFRFVELAEYGDEKHLARVARSLLSDYELIFLYYNCLSRKGRGFQKYADTYELFDNLDVNLLLELDHVILMQKKAFGENEEALVAINNLKAPA</sequence>
<evidence type="ECO:0008006" key="4">
    <source>
        <dbReference type="Google" id="ProtNLM"/>
    </source>
</evidence>
<gene>
    <name evidence="2" type="ORF">ALO53_02149</name>
</gene>
<feature type="transmembrane region" description="Helical" evidence="1">
    <location>
        <begin position="21"/>
        <end position="44"/>
    </location>
</feature>
<keyword evidence="1" id="KW-0812">Transmembrane</keyword>
<dbReference type="Proteomes" id="UP000050469">
    <property type="component" value="Unassembled WGS sequence"/>
</dbReference>
<dbReference type="AlphaFoldDB" id="A0A0P9V9Y5"/>
<organism evidence="2 3">
    <name type="scientific">Pseudomonas amygdali pv. photiniae</name>
    <dbReference type="NCBI Taxonomy" id="251724"/>
    <lineage>
        <taxon>Bacteria</taxon>
        <taxon>Pseudomonadati</taxon>
        <taxon>Pseudomonadota</taxon>
        <taxon>Gammaproteobacteria</taxon>
        <taxon>Pseudomonadales</taxon>
        <taxon>Pseudomonadaceae</taxon>
        <taxon>Pseudomonas</taxon>
        <taxon>Pseudomonas amygdali</taxon>
    </lineage>
</organism>
<keyword evidence="1" id="KW-0472">Membrane</keyword>
<evidence type="ECO:0000256" key="1">
    <source>
        <dbReference type="SAM" id="Phobius"/>
    </source>
</evidence>
<accession>A0A0P9V9Y5</accession>
<dbReference type="RefSeq" id="WP_057411369.1">
    <property type="nucleotide sequence ID" value="NZ_LJQO01000024.1"/>
</dbReference>
<feature type="non-terminal residue" evidence="2">
    <location>
        <position position="1"/>
    </location>
</feature>
<dbReference type="Pfam" id="PF16872">
    <property type="entry name" value="putAbiC"/>
    <property type="match status" value="1"/>
</dbReference>
<keyword evidence="1" id="KW-1133">Transmembrane helix</keyword>
<evidence type="ECO:0000313" key="2">
    <source>
        <dbReference type="EMBL" id="KPX81186.1"/>
    </source>
</evidence>
<feature type="transmembrane region" description="Helical" evidence="1">
    <location>
        <begin position="70"/>
        <end position="92"/>
    </location>
</feature>
<name>A0A0P9V9Y5_PSEA0</name>
<dbReference type="EMBL" id="LJQO01000024">
    <property type="protein sequence ID" value="KPX81186.1"/>
    <property type="molecule type" value="Genomic_DNA"/>
</dbReference>
<evidence type="ECO:0000313" key="3">
    <source>
        <dbReference type="Proteomes" id="UP000050469"/>
    </source>
</evidence>
<dbReference type="InterPro" id="IPR031709">
    <property type="entry name" value="PutAbiC"/>
</dbReference>
<comment type="caution">
    <text evidence="2">The sequence shown here is derived from an EMBL/GenBank/DDBJ whole genome shotgun (WGS) entry which is preliminary data.</text>
</comment>
<proteinExistence type="predicted"/>
<reference evidence="2 3" key="1">
    <citation type="submission" date="2015-09" db="EMBL/GenBank/DDBJ databases">
        <title>Genome announcement of multiple Pseudomonas syringae strains.</title>
        <authorList>
            <person name="Thakur S."/>
            <person name="Wang P.W."/>
            <person name="Gong Y."/>
            <person name="Weir B.S."/>
            <person name="Guttman D.S."/>
        </authorList>
    </citation>
    <scope>NUCLEOTIDE SEQUENCE [LARGE SCALE GENOMIC DNA]</scope>
    <source>
        <strain evidence="2 3">ICMP7840</strain>
    </source>
</reference>
<dbReference type="PATRIC" id="fig|251724.3.peg.2927"/>
<protein>
    <recommendedName>
        <fullName evidence="4">Phage abortive infection protein</fullName>
    </recommendedName>
</protein>